<organism evidence="15 16">
    <name type="scientific">Massilia aurea</name>
    <dbReference type="NCBI Taxonomy" id="373040"/>
    <lineage>
        <taxon>Bacteria</taxon>
        <taxon>Pseudomonadati</taxon>
        <taxon>Pseudomonadota</taxon>
        <taxon>Betaproteobacteria</taxon>
        <taxon>Burkholderiales</taxon>
        <taxon>Oxalobacteraceae</taxon>
        <taxon>Telluria group</taxon>
        <taxon>Massilia</taxon>
    </lineage>
</organism>
<keyword evidence="9" id="KW-0460">Magnesium</keyword>
<evidence type="ECO:0000256" key="3">
    <source>
        <dbReference type="ARBA" id="ARBA00009184"/>
    </source>
</evidence>
<feature type="active site" description="Nucleophile" evidence="14">
    <location>
        <position position="83"/>
    </location>
</feature>
<dbReference type="NCBIfam" id="TIGR01488">
    <property type="entry name" value="HAD-SF-IB"/>
    <property type="match status" value="1"/>
</dbReference>
<protein>
    <recommendedName>
        <fullName evidence="5">Phosphoserine phosphatase</fullName>
        <ecNumber evidence="4">3.1.3.3</ecNumber>
    </recommendedName>
    <alternativeName>
        <fullName evidence="11">O-phosphoserine phosphohydrolase</fullName>
    </alternativeName>
</protein>
<dbReference type="SFLD" id="SFLDG01136">
    <property type="entry name" value="C1.6:_Phosphoserine_Phosphatas"/>
    <property type="match status" value="1"/>
</dbReference>
<comment type="catalytic activity">
    <reaction evidence="12">
        <text>O-phospho-L-serine + H2O = L-serine + phosphate</text>
        <dbReference type="Rhea" id="RHEA:21208"/>
        <dbReference type="ChEBI" id="CHEBI:15377"/>
        <dbReference type="ChEBI" id="CHEBI:33384"/>
        <dbReference type="ChEBI" id="CHEBI:43474"/>
        <dbReference type="ChEBI" id="CHEBI:57524"/>
        <dbReference type="EC" id="3.1.3.3"/>
    </reaction>
</comment>
<comment type="pathway">
    <text evidence="2">Amino-acid biosynthesis; L-serine biosynthesis; L-serine from 3-phospho-D-glycerate: step 3/3.</text>
</comment>
<accession>A0A7W9WY68</accession>
<dbReference type="PANTHER" id="PTHR43344:SF2">
    <property type="entry name" value="PHOSPHOSERINE PHOSPHATASE"/>
    <property type="match status" value="1"/>
</dbReference>
<evidence type="ECO:0000313" key="15">
    <source>
        <dbReference type="EMBL" id="MBB6132905.1"/>
    </source>
</evidence>
<sequence length="284" mass="30031">MNTTMNLVLQGPQADPATLARLAQLASPQRTTDVGAHVLRCEGVTFDADLKERVDAAAFEAGVDATFIAAGRSLADVRLVAMDMDSTLITIECIDEIADMQGLKPQVSEITEAAMRGELDFSESLRRRVALLAGLDAGALQQVYDERLRISPGGEAMLKAVQAAGIKTLLVSGGFTFFTERLGARLGLDYTHANVLEIADGKLTGRVVGGIVDAEEKKRTVERVCTELGISPSQAVVMGDGANDLRMMGIAGLSVAFRAKPVVRAQADVALNFSGLDGLLTILA</sequence>
<evidence type="ECO:0000256" key="4">
    <source>
        <dbReference type="ARBA" id="ARBA00012640"/>
    </source>
</evidence>
<dbReference type="GO" id="GO:0000287">
    <property type="term" value="F:magnesium ion binding"/>
    <property type="evidence" value="ECO:0007669"/>
    <property type="project" value="TreeGrafter"/>
</dbReference>
<dbReference type="SFLD" id="SFLDG01137">
    <property type="entry name" value="C1.6.1:_Phosphoserine_Phosphat"/>
    <property type="match status" value="1"/>
</dbReference>
<dbReference type="GO" id="GO:0036424">
    <property type="term" value="F:L-phosphoserine phosphatase activity"/>
    <property type="evidence" value="ECO:0007669"/>
    <property type="project" value="InterPro"/>
</dbReference>
<dbReference type="CDD" id="cd07500">
    <property type="entry name" value="HAD_PSP"/>
    <property type="match status" value="1"/>
</dbReference>
<evidence type="ECO:0000256" key="12">
    <source>
        <dbReference type="ARBA" id="ARBA00048138"/>
    </source>
</evidence>
<name>A0A7W9WY68_9BURK</name>
<dbReference type="GO" id="GO:0005737">
    <property type="term" value="C:cytoplasm"/>
    <property type="evidence" value="ECO:0007669"/>
    <property type="project" value="TreeGrafter"/>
</dbReference>
<feature type="active site" description="Proton donor" evidence="14">
    <location>
        <position position="85"/>
    </location>
</feature>
<evidence type="ECO:0000256" key="7">
    <source>
        <dbReference type="ARBA" id="ARBA00022723"/>
    </source>
</evidence>
<evidence type="ECO:0000256" key="8">
    <source>
        <dbReference type="ARBA" id="ARBA00022801"/>
    </source>
</evidence>
<comment type="catalytic activity">
    <reaction evidence="13">
        <text>O-phospho-D-serine + H2O = D-serine + phosphate</text>
        <dbReference type="Rhea" id="RHEA:24873"/>
        <dbReference type="ChEBI" id="CHEBI:15377"/>
        <dbReference type="ChEBI" id="CHEBI:35247"/>
        <dbReference type="ChEBI" id="CHEBI:43474"/>
        <dbReference type="ChEBI" id="CHEBI:58680"/>
        <dbReference type="EC" id="3.1.3.3"/>
    </reaction>
</comment>
<keyword evidence="16" id="KW-1185">Reference proteome</keyword>
<evidence type="ECO:0000256" key="14">
    <source>
        <dbReference type="PIRSR" id="PIRSR604469-1"/>
    </source>
</evidence>
<dbReference type="SFLD" id="SFLDS00003">
    <property type="entry name" value="Haloacid_Dehalogenase"/>
    <property type="match status" value="1"/>
</dbReference>
<dbReference type="GO" id="GO:0006564">
    <property type="term" value="P:L-serine biosynthetic process"/>
    <property type="evidence" value="ECO:0007669"/>
    <property type="project" value="UniProtKB-KW"/>
</dbReference>
<dbReference type="PANTHER" id="PTHR43344">
    <property type="entry name" value="PHOSPHOSERINE PHOSPHATASE"/>
    <property type="match status" value="1"/>
</dbReference>
<evidence type="ECO:0000256" key="13">
    <source>
        <dbReference type="ARBA" id="ARBA00048523"/>
    </source>
</evidence>
<comment type="caution">
    <text evidence="15">The sequence shown here is derived from an EMBL/GenBank/DDBJ whole genome shotgun (WGS) entry which is preliminary data.</text>
</comment>
<dbReference type="EMBL" id="JACHBX010000001">
    <property type="protein sequence ID" value="MBB6132905.1"/>
    <property type="molecule type" value="Genomic_DNA"/>
</dbReference>
<keyword evidence="6" id="KW-0028">Amino-acid biosynthesis</keyword>
<evidence type="ECO:0000256" key="5">
    <source>
        <dbReference type="ARBA" id="ARBA00015196"/>
    </source>
</evidence>
<evidence type="ECO:0000256" key="6">
    <source>
        <dbReference type="ARBA" id="ARBA00022605"/>
    </source>
</evidence>
<dbReference type="InterPro" id="IPR004469">
    <property type="entry name" value="PSP"/>
</dbReference>
<comment type="similarity">
    <text evidence="3">Belongs to the HAD-like hydrolase superfamily. SerB family.</text>
</comment>
<dbReference type="InterPro" id="IPR036412">
    <property type="entry name" value="HAD-like_sf"/>
</dbReference>
<evidence type="ECO:0000256" key="9">
    <source>
        <dbReference type="ARBA" id="ARBA00022842"/>
    </source>
</evidence>
<dbReference type="Proteomes" id="UP000540787">
    <property type="component" value="Unassembled WGS sequence"/>
</dbReference>
<dbReference type="SUPFAM" id="SSF56784">
    <property type="entry name" value="HAD-like"/>
    <property type="match status" value="1"/>
</dbReference>
<dbReference type="InterPro" id="IPR050582">
    <property type="entry name" value="HAD-like_SerB"/>
</dbReference>
<keyword evidence="8 15" id="KW-0378">Hydrolase</keyword>
<dbReference type="InterPro" id="IPR023214">
    <property type="entry name" value="HAD_sf"/>
</dbReference>
<evidence type="ECO:0000256" key="11">
    <source>
        <dbReference type="ARBA" id="ARBA00031693"/>
    </source>
</evidence>
<dbReference type="UniPathway" id="UPA00135">
    <property type="reaction ID" value="UER00198"/>
</dbReference>
<gene>
    <name evidence="15" type="ORF">HD842_001016</name>
</gene>
<reference evidence="15 16" key="1">
    <citation type="submission" date="2020-08" db="EMBL/GenBank/DDBJ databases">
        <title>The Agave Microbiome: Exploring the role of microbial communities in plant adaptations to desert environments.</title>
        <authorList>
            <person name="Partida-Martinez L.P."/>
        </authorList>
    </citation>
    <scope>NUCLEOTIDE SEQUENCE [LARGE SCALE GENOMIC DNA]</scope>
    <source>
        <strain evidence="15 16">AT3.2</strain>
    </source>
</reference>
<dbReference type="AlphaFoldDB" id="A0A7W9WY68"/>
<evidence type="ECO:0000256" key="2">
    <source>
        <dbReference type="ARBA" id="ARBA00005135"/>
    </source>
</evidence>
<evidence type="ECO:0000256" key="1">
    <source>
        <dbReference type="ARBA" id="ARBA00001946"/>
    </source>
</evidence>
<evidence type="ECO:0000256" key="10">
    <source>
        <dbReference type="ARBA" id="ARBA00023299"/>
    </source>
</evidence>
<dbReference type="Gene3D" id="3.40.50.1000">
    <property type="entry name" value="HAD superfamily/HAD-like"/>
    <property type="match status" value="1"/>
</dbReference>
<comment type="cofactor">
    <cofactor evidence="1">
        <name>Mg(2+)</name>
        <dbReference type="ChEBI" id="CHEBI:18420"/>
    </cofactor>
</comment>
<dbReference type="Pfam" id="PF00702">
    <property type="entry name" value="Hydrolase"/>
    <property type="match status" value="1"/>
</dbReference>
<dbReference type="SFLD" id="SFLDF00029">
    <property type="entry name" value="phosphoserine_phosphatase"/>
    <property type="match status" value="1"/>
</dbReference>
<keyword evidence="7" id="KW-0479">Metal-binding</keyword>
<proteinExistence type="inferred from homology"/>
<dbReference type="EC" id="3.1.3.3" evidence="4"/>
<dbReference type="NCBIfam" id="TIGR00338">
    <property type="entry name" value="serB"/>
    <property type="match status" value="1"/>
</dbReference>
<evidence type="ECO:0000313" key="16">
    <source>
        <dbReference type="Proteomes" id="UP000540787"/>
    </source>
</evidence>
<keyword evidence="10" id="KW-0718">Serine biosynthesis</keyword>